<reference evidence="2 3" key="1">
    <citation type="journal article" date="2015" name="Nat. Commun.">
        <title>Outbred genome sequencing and CRISPR/Cas9 gene editing in butterflies.</title>
        <authorList>
            <person name="Li X."/>
            <person name="Fan D."/>
            <person name="Zhang W."/>
            <person name="Liu G."/>
            <person name="Zhang L."/>
            <person name="Zhao L."/>
            <person name="Fang X."/>
            <person name="Chen L."/>
            <person name="Dong Y."/>
            <person name="Chen Y."/>
            <person name="Ding Y."/>
            <person name="Zhao R."/>
            <person name="Feng M."/>
            <person name="Zhu Y."/>
            <person name="Feng Y."/>
            <person name="Jiang X."/>
            <person name="Zhu D."/>
            <person name="Xiang H."/>
            <person name="Feng X."/>
            <person name="Li S."/>
            <person name="Wang J."/>
            <person name="Zhang G."/>
            <person name="Kronforst M.R."/>
            <person name="Wang W."/>
        </authorList>
    </citation>
    <scope>NUCLEOTIDE SEQUENCE [LARGE SCALE GENOMIC DNA]</scope>
    <source>
        <strain evidence="2">Ya'a_city_454_Pm</strain>
        <tissue evidence="2">Whole body</tissue>
    </source>
</reference>
<keyword evidence="3" id="KW-1185">Reference proteome</keyword>
<accession>A0A194QP19</accession>
<dbReference type="AlphaFoldDB" id="A0A194QP19"/>
<organism evidence="2 3">
    <name type="scientific">Papilio machaon</name>
    <name type="common">Old World swallowtail butterfly</name>
    <dbReference type="NCBI Taxonomy" id="76193"/>
    <lineage>
        <taxon>Eukaryota</taxon>
        <taxon>Metazoa</taxon>
        <taxon>Ecdysozoa</taxon>
        <taxon>Arthropoda</taxon>
        <taxon>Hexapoda</taxon>
        <taxon>Insecta</taxon>
        <taxon>Pterygota</taxon>
        <taxon>Neoptera</taxon>
        <taxon>Endopterygota</taxon>
        <taxon>Lepidoptera</taxon>
        <taxon>Glossata</taxon>
        <taxon>Ditrysia</taxon>
        <taxon>Papilionoidea</taxon>
        <taxon>Papilionidae</taxon>
        <taxon>Papilioninae</taxon>
        <taxon>Papilio</taxon>
    </lineage>
</organism>
<feature type="region of interest" description="Disordered" evidence="1">
    <location>
        <begin position="342"/>
        <end position="370"/>
    </location>
</feature>
<dbReference type="Proteomes" id="UP000053240">
    <property type="component" value="Unassembled WGS sequence"/>
</dbReference>
<gene>
    <name evidence="2" type="ORF">RR48_07689</name>
</gene>
<evidence type="ECO:0000313" key="2">
    <source>
        <dbReference type="EMBL" id="KPJ07273.1"/>
    </source>
</evidence>
<name>A0A194QP19_PAPMA</name>
<dbReference type="InParanoid" id="A0A194QP19"/>
<protein>
    <submittedName>
        <fullName evidence="2">Uncharacterized protein</fullName>
    </submittedName>
</protein>
<evidence type="ECO:0000313" key="3">
    <source>
        <dbReference type="Proteomes" id="UP000053240"/>
    </source>
</evidence>
<evidence type="ECO:0000256" key="1">
    <source>
        <dbReference type="SAM" id="MobiDB-lite"/>
    </source>
</evidence>
<proteinExistence type="predicted"/>
<feature type="compositionally biased region" description="Polar residues" evidence="1">
    <location>
        <begin position="351"/>
        <end position="367"/>
    </location>
</feature>
<sequence length="501" mass="56507">MEGAKDQVSDVSLLAQQHKIAKLKVLKHDSAESPVETPGGTLTEKSITEDSFNSKYLTKNIMRRIKKHCQITCPNCNKQVLVATADEDKTSDSKNKSTRYNSIELSKTLNYRYVPYNISDKINNMGCGHEPQCDMIPMCQMLHSVQSPVTSKGARNSGSRSPRVLRVTKACRHHPPCTMVPSCQRLTVLKNNCQYFPECPHRPRCMNLPLCAPISKATLEQFTVSVNDTDNGESQIGQFKYIPVNEQSTGSNLVYEPCDFTYPTAPTFFVQPKMSPKSFSPYELIKPTTAICPKVNQSCQYDCVTSNDNTQNDFKEDNSEGVIYIRDVGCQFRNKYRKDKSKCYNSRDSKSSTTGDNESSQMTNESLQSDEKVACLSPEVEVGSTDLSSIDETSHTTCSEQNNDINHRREIPSGFIPQAATAQFIAYSTRTEPILANCLLEQQTDGPFCETFASPTRVMSRRSFLKQKYKKMFCVRRRKRSKLNQTGCCPIRKLTHQHVIK</sequence>
<dbReference type="EMBL" id="KQ461190">
    <property type="protein sequence ID" value="KPJ07273.1"/>
    <property type="molecule type" value="Genomic_DNA"/>
</dbReference>